<dbReference type="InterPro" id="IPR023606">
    <property type="entry name" value="CoA-Trfase_III_dom_1_sf"/>
</dbReference>
<dbReference type="GO" id="GO:0008410">
    <property type="term" value="F:CoA-transferase activity"/>
    <property type="evidence" value="ECO:0007669"/>
    <property type="project" value="TreeGrafter"/>
</dbReference>
<gene>
    <name evidence="2" type="ORF">G7034_05465</name>
</gene>
<dbReference type="InterPro" id="IPR003673">
    <property type="entry name" value="CoA-Trfase_fam_III"/>
</dbReference>
<evidence type="ECO:0000313" key="3">
    <source>
        <dbReference type="Proteomes" id="UP000643701"/>
    </source>
</evidence>
<dbReference type="PANTHER" id="PTHR48207:SF3">
    <property type="entry name" value="SUCCINATE--HYDROXYMETHYLGLUTARATE COA-TRANSFERASE"/>
    <property type="match status" value="1"/>
</dbReference>
<dbReference type="Pfam" id="PF02515">
    <property type="entry name" value="CoA_transf_3"/>
    <property type="match status" value="1"/>
</dbReference>
<dbReference type="EMBL" id="JAANAS010000040">
    <property type="protein sequence ID" value="NGZ89696.1"/>
    <property type="molecule type" value="Genomic_DNA"/>
</dbReference>
<dbReference type="SUPFAM" id="SSF89796">
    <property type="entry name" value="CoA-transferase family III (CaiB/BaiF)"/>
    <property type="match status" value="1"/>
</dbReference>
<dbReference type="InterPro" id="IPR044855">
    <property type="entry name" value="CoA-Trfase_III_dom3_sf"/>
</dbReference>
<reference evidence="2" key="1">
    <citation type="submission" date="2020-03" db="EMBL/GenBank/DDBJ databases">
        <title>Psychroflexus Maritimus sp. nov., isolate from marine sediment.</title>
        <authorList>
            <person name="Zhong Y.-L."/>
        </authorList>
    </citation>
    <scope>NUCLEOTIDE SEQUENCE</scope>
    <source>
        <strain evidence="2">C1</strain>
    </source>
</reference>
<protein>
    <submittedName>
        <fullName evidence="2">CoA transferase</fullName>
    </submittedName>
</protein>
<comment type="caution">
    <text evidence="2">The sequence shown here is derived from an EMBL/GenBank/DDBJ whole genome shotgun (WGS) entry which is preliminary data.</text>
</comment>
<evidence type="ECO:0000313" key="2">
    <source>
        <dbReference type="EMBL" id="NGZ89696.1"/>
    </source>
</evidence>
<sequence>MSIFNSDLPLKIIDLSTVLAGPSVGTFFAELGAEVIKIEHPNHQDVTRSWKLASENQDNAISAYFSSVNYQKKYTFLDLKASSDYQKFTAQVKEAQVVLMNFKTESQKKLKVTEDDLWRINPNLIIGKISGFGTDSNRVAYDLILQAETGFMSMNGTPESGPVKMPVALIDVLAAHQLKEGILLALLQQAHQPLKKGKLVEISLYQSAISALANQASNFLMASHVPKRIGSLHPNIAPYGEIFKTQDQKLITFAIGTNLHFKKLTNYLGLMQLASDHRFSTSQLRVENRADLATYIQEKIEQLQAKEVLLAMEELQVPCAKIKNLSEVFENKQAQLMIQTESIGKQETKRVSQLAFSIK</sequence>
<organism evidence="2 3">
    <name type="scientific">Psychroflexus maritimus</name>
    <dbReference type="NCBI Taxonomy" id="2714865"/>
    <lineage>
        <taxon>Bacteria</taxon>
        <taxon>Pseudomonadati</taxon>
        <taxon>Bacteroidota</taxon>
        <taxon>Flavobacteriia</taxon>
        <taxon>Flavobacteriales</taxon>
        <taxon>Flavobacteriaceae</taxon>
        <taxon>Psychroflexus</taxon>
    </lineage>
</organism>
<dbReference type="InterPro" id="IPR050483">
    <property type="entry name" value="CoA-transferase_III_domain"/>
</dbReference>
<dbReference type="Gene3D" id="3.40.50.10540">
    <property type="entry name" value="Crotonobetainyl-coa:carnitine coa-transferase, domain 1"/>
    <property type="match status" value="1"/>
</dbReference>
<keyword evidence="3" id="KW-1185">Reference proteome</keyword>
<dbReference type="AlphaFoldDB" id="A0A967ACR1"/>
<dbReference type="Proteomes" id="UP000643701">
    <property type="component" value="Unassembled WGS sequence"/>
</dbReference>
<keyword evidence="1 2" id="KW-0808">Transferase</keyword>
<dbReference type="Gene3D" id="3.30.1540.10">
    <property type="entry name" value="formyl-coa transferase, domain 3"/>
    <property type="match status" value="1"/>
</dbReference>
<accession>A0A967ACR1</accession>
<proteinExistence type="predicted"/>
<dbReference type="PANTHER" id="PTHR48207">
    <property type="entry name" value="SUCCINATE--HYDROXYMETHYLGLUTARATE COA-TRANSFERASE"/>
    <property type="match status" value="1"/>
</dbReference>
<evidence type="ECO:0000256" key="1">
    <source>
        <dbReference type="ARBA" id="ARBA00022679"/>
    </source>
</evidence>
<name>A0A967ACR1_9FLAO</name>
<dbReference type="RefSeq" id="WP_166399987.1">
    <property type="nucleotide sequence ID" value="NZ_JAANAS010000040.1"/>
</dbReference>